<keyword evidence="4" id="KW-0234">DNA repair</keyword>
<feature type="transmembrane region" description="Helical" evidence="5">
    <location>
        <begin position="182"/>
        <end position="201"/>
    </location>
</feature>
<evidence type="ECO:0000256" key="4">
    <source>
        <dbReference type="ARBA" id="ARBA00023204"/>
    </source>
</evidence>
<dbReference type="GO" id="GO:0006307">
    <property type="term" value="P:DNA alkylation repair"/>
    <property type="evidence" value="ECO:0007669"/>
    <property type="project" value="TreeGrafter"/>
</dbReference>
<gene>
    <name evidence="7" type="ORF">IAB98_03445</name>
</gene>
<feature type="domain" description="HhH-GPD" evidence="6">
    <location>
        <begin position="47"/>
        <end position="198"/>
    </location>
</feature>
<evidence type="ECO:0000256" key="5">
    <source>
        <dbReference type="SAM" id="Phobius"/>
    </source>
</evidence>
<dbReference type="Proteomes" id="UP000886841">
    <property type="component" value="Unassembled WGS sequence"/>
</dbReference>
<accession>A0A9D1EI44</accession>
<reference evidence="7" key="1">
    <citation type="submission" date="2020-10" db="EMBL/GenBank/DDBJ databases">
        <authorList>
            <person name="Gilroy R."/>
        </authorList>
    </citation>
    <scope>NUCLEOTIDE SEQUENCE</scope>
    <source>
        <strain evidence="7">ChiSxjej1B13-7041</strain>
    </source>
</reference>
<proteinExistence type="predicted"/>
<evidence type="ECO:0000256" key="3">
    <source>
        <dbReference type="ARBA" id="ARBA00022763"/>
    </source>
</evidence>
<evidence type="ECO:0000313" key="8">
    <source>
        <dbReference type="Proteomes" id="UP000886841"/>
    </source>
</evidence>
<reference evidence="7" key="2">
    <citation type="journal article" date="2021" name="PeerJ">
        <title>Extensive microbial diversity within the chicken gut microbiome revealed by metagenomics and culture.</title>
        <authorList>
            <person name="Gilroy R."/>
            <person name="Ravi A."/>
            <person name="Getino M."/>
            <person name="Pursley I."/>
            <person name="Horton D.L."/>
            <person name="Alikhan N.F."/>
            <person name="Baker D."/>
            <person name="Gharbi K."/>
            <person name="Hall N."/>
            <person name="Watson M."/>
            <person name="Adriaenssens E.M."/>
            <person name="Foster-Nyarko E."/>
            <person name="Jarju S."/>
            <person name="Secka A."/>
            <person name="Antonio M."/>
            <person name="Oren A."/>
            <person name="Chaudhuri R.R."/>
            <person name="La Ragione R."/>
            <person name="Hildebrand F."/>
            <person name="Pallen M.J."/>
        </authorList>
    </citation>
    <scope>NUCLEOTIDE SEQUENCE</scope>
    <source>
        <strain evidence="7">ChiSxjej1B13-7041</strain>
    </source>
</reference>
<evidence type="ECO:0000259" key="6">
    <source>
        <dbReference type="SMART" id="SM00478"/>
    </source>
</evidence>
<keyword evidence="5" id="KW-0472">Membrane</keyword>
<dbReference type="GO" id="GO:0032131">
    <property type="term" value="F:alkylated DNA binding"/>
    <property type="evidence" value="ECO:0007669"/>
    <property type="project" value="TreeGrafter"/>
</dbReference>
<dbReference type="GO" id="GO:0043916">
    <property type="term" value="F:DNA-7-methylguanine glycosylase activity"/>
    <property type="evidence" value="ECO:0007669"/>
    <property type="project" value="TreeGrafter"/>
</dbReference>
<dbReference type="SMART" id="SM00478">
    <property type="entry name" value="ENDO3c"/>
    <property type="match status" value="1"/>
</dbReference>
<evidence type="ECO:0000256" key="2">
    <source>
        <dbReference type="ARBA" id="ARBA00012000"/>
    </source>
</evidence>
<dbReference type="Gene3D" id="1.10.340.30">
    <property type="entry name" value="Hypothetical protein, domain 2"/>
    <property type="match status" value="1"/>
</dbReference>
<dbReference type="EMBL" id="DVHU01000030">
    <property type="protein sequence ID" value="HIR92463.1"/>
    <property type="molecule type" value="Genomic_DNA"/>
</dbReference>
<dbReference type="GO" id="GO:0005737">
    <property type="term" value="C:cytoplasm"/>
    <property type="evidence" value="ECO:0007669"/>
    <property type="project" value="TreeGrafter"/>
</dbReference>
<evidence type="ECO:0000313" key="7">
    <source>
        <dbReference type="EMBL" id="HIR92463.1"/>
    </source>
</evidence>
<dbReference type="InterPro" id="IPR003265">
    <property type="entry name" value="HhH-GPD_domain"/>
</dbReference>
<dbReference type="InterPro" id="IPR011257">
    <property type="entry name" value="DNA_glycosylase"/>
</dbReference>
<keyword evidence="5" id="KW-1133">Transmembrane helix</keyword>
<keyword evidence="5" id="KW-0812">Transmembrane</keyword>
<dbReference type="SUPFAM" id="SSF48150">
    <property type="entry name" value="DNA-glycosylase"/>
    <property type="match status" value="1"/>
</dbReference>
<dbReference type="PANTHER" id="PTHR43003:SF5">
    <property type="entry name" value="DNA-3-METHYLADENINE GLYCOSYLASE"/>
    <property type="match status" value="1"/>
</dbReference>
<name>A0A9D1EI44_9FIRM</name>
<comment type="caution">
    <text evidence="7">The sequence shown here is derived from an EMBL/GenBank/DDBJ whole genome shotgun (WGS) entry which is preliminary data.</text>
</comment>
<dbReference type="Pfam" id="PF00730">
    <property type="entry name" value="HhH-GPD"/>
    <property type="match status" value="1"/>
</dbReference>
<sequence length="216" mass="24664">MYFQYDESATEYLKQKDKRLAEVIDKIGKIEREVDGDLFSSVIHHIVGQQISTKAQATIWQRIQDNLGAVNADVILSAGVDRLQSFGMTFKKAAYITDFAVKVKSGAFDLQGIWNKSDHEAIAELSKLKGIGVWTAEMILLFCMQRPDVLSYGDLAILRGMRMVYHHRKIDRKLFEKYRRRLSPYCSVASLYFWAVAGGAIPEMKDYAPKKNDRSK</sequence>
<keyword evidence="3" id="KW-0227">DNA damage</keyword>
<dbReference type="PANTHER" id="PTHR43003">
    <property type="entry name" value="DNA-3-METHYLADENINE GLYCOSYLASE"/>
    <property type="match status" value="1"/>
</dbReference>
<dbReference type="InterPro" id="IPR051912">
    <property type="entry name" value="Alkylbase_DNA_Glycosylase/TA"/>
</dbReference>
<dbReference type="GO" id="GO:0032993">
    <property type="term" value="C:protein-DNA complex"/>
    <property type="evidence" value="ECO:0007669"/>
    <property type="project" value="TreeGrafter"/>
</dbReference>
<protein>
    <recommendedName>
        <fullName evidence="2">DNA-3-methyladenine glycosylase II</fullName>
        <ecNumber evidence="2">3.2.2.21</ecNumber>
    </recommendedName>
</protein>
<dbReference type="CDD" id="cd00056">
    <property type="entry name" value="ENDO3c"/>
    <property type="match status" value="1"/>
</dbReference>
<organism evidence="7 8">
    <name type="scientific">Candidatus Egerieimonas intestinavium</name>
    <dbReference type="NCBI Taxonomy" id="2840777"/>
    <lineage>
        <taxon>Bacteria</taxon>
        <taxon>Bacillati</taxon>
        <taxon>Bacillota</taxon>
        <taxon>Clostridia</taxon>
        <taxon>Lachnospirales</taxon>
        <taxon>Lachnospiraceae</taxon>
        <taxon>Lachnospiraceae incertae sedis</taxon>
        <taxon>Candidatus Egerieimonas</taxon>
    </lineage>
</organism>
<dbReference type="Gene3D" id="1.10.1670.40">
    <property type="match status" value="1"/>
</dbReference>
<evidence type="ECO:0000256" key="1">
    <source>
        <dbReference type="ARBA" id="ARBA00000086"/>
    </source>
</evidence>
<dbReference type="EC" id="3.2.2.21" evidence="2"/>
<dbReference type="AlphaFoldDB" id="A0A9D1EI44"/>
<dbReference type="GO" id="GO:0006285">
    <property type="term" value="P:base-excision repair, AP site formation"/>
    <property type="evidence" value="ECO:0007669"/>
    <property type="project" value="TreeGrafter"/>
</dbReference>
<comment type="catalytic activity">
    <reaction evidence="1">
        <text>Hydrolysis of alkylated DNA, releasing 3-methyladenine, 3-methylguanine, 7-methylguanine and 7-methyladenine.</text>
        <dbReference type="EC" id="3.2.2.21"/>
    </reaction>
</comment>
<dbReference type="GO" id="GO:0008725">
    <property type="term" value="F:DNA-3-methyladenine glycosylase activity"/>
    <property type="evidence" value="ECO:0007669"/>
    <property type="project" value="TreeGrafter"/>
</dbReference>